<gene>
    <name evidence="2" type="ORF">FHX74_000777</name>
</gene>
<organism evidence="2 3">
    <name type="scientific">Microlunatus kandeliicorticis</name>
    <dbReference type="NCBI Taxonomy" id="1759536"/>
    <lineage>
        <taxon>Bacteria</taxon>
        <taxon>Bacillati</taxon>
        <taxon>Actinomycetota</taxon>
        <taxon>Actinomycetes</taxon>
        <taxon>Propionibacteriales</taxon>
        <taxon>Propionibacteriaceae</taxon>
        <taxon>Microlunatus</taxon>
    </lineage>
</organism>
<evidence type="ECO:0000313" key="2">
    <source>
        <dbReference type="EMBL" id="MBA8793183.1"/>
    </source>
</evidence>
<sequence length="364" mass="39187">MARLGGALGLIAGIAALGAGGVAAGFELERRVVSKRIRQDDGDTEEDFFGLRSSGPDLVTPDGVVLHTEIDPADDEADADPDAPSPTIVFVHGYALDLDCWHFQRKHFRGRYRLVLYDQRSHGRSTRSDPELCRIGQLAADLDQVLHEVVPPGPVVLVGHSMGGMTILRLAHTRPELFGPDAPGGRPVVGVGLTFTSSGEMTDYSPIRGLPGRTFNRIAPPLMAGLNRIPELVERSRKAGTDLGYVVTKRMAFGPDPQGRIPVSFVEFVSEMLGGTSLEVVADFYPAFAELDETDGLATLRRLPTAVVGGVDDRILPITHTDRIIESLPGADVLRLEDCGHLGMIEHGPEVNAVLDRLVDRALG</sequence>
<evidence type="ECO:0000259" key="1">
    <source>
        <dbReference type="Pfam" id="PF12697"/>
    </source>
</evidence>
<dbReference type="GO" id="GO:0003824">
    <property type="term" value="F:catalytic activity"/>
    <property type="evidence" value="ECO:0007669"/>
    <property type="project" value="UniProtKB-ARBA"/>
</dbReference>
<dbReference type="InterPro" id="IPR029058">
    <property type="entry name" value="AB_hydrolase_fold"/>
</dbReference>
<dbReference type="PANTHER" id="PTHR43689:SF8">
    <property type="entry name" value="ALPHA_BETA-HYDROLASES SUPERFAMILY PROTEIN"/>
    <property type="match status" value="1"/>
</dbReference>
<dbReference type="RefSeq" id="WP_182558720.1">
    <property type="nucleotide sequence ID" value="NZ_JACGWT010000001.1"/>
</dbReference>
<dbReference type="Pfam" id="PF12697">
    <property type="entry name" value="Abhydrolase_6"/>
    <property type="match status" value="1"/>
</dbReference>
<accession>A0A7W3P4R0</accession>
<name>A0A7W3P4R0_9ACTN</name>
<dbReference type="InterPro" id="IPR000073">
    <property type="entry name" value="AB_hydrolase_1"/>
</dbReference>
<dbReference type="Proteomes" id="UP000523079">
    <property type="component" value="Unassembled WGS sequence"/>
</dbReference>
<proteinExistence type="predicted"/>
<keyword evidence="3" id="KW-1185">Reference proteome</keyword>
<reference evidence="2 3" key="1">
    <citation type="submission" date="2020-07" db="EMBL/GenBank/DDBJ databases">
        <title>Sequencing the genomes of 1000 actinobacteria strains.</title>
        <authorList>
            <person name="Klenk H.-P."/>
        </authorList>
    </citation>
    <scope>NUCLEOTIDE SEQUENCE [LARGE SCALE GENOMIC DNA]</scope>
    <source>
        <strain evidence="2 3">DSM 100723</strain>
    </source>
</reference>
<dbReference type="PANTHER" id="PTHR43689">
    <property type="entry name" value="HYDROLASE"/>
    <property type="match status" value="1"/>
</dbReference>
<protein>
    <submittedName>
        <fullName evidence="2">Pimeloyl-ACP methyl ester carboxylesterase</fullName>
    </submittedName>
</protein>
<comment type="caution">
    <text evidence="2">The sequence shown here is derived from an EMBL/GenBank/DDBJ whole genome shotgun (WGS) entry which is preliminary data.</text>
</comment>
<dbReference type="Gene3D" id="3.40.50.1820">
    <property type="entry name" value="alpha/beta hydrolase"/>
    <property type="match status" value="1"/>
</dbReference>
<dbReference type="EMBL" id="JACGWT010000001">
    <property type="protein sequence ID" value="MBA8793183.1"/>
    <property type="molecule type" value="Genomic_DNA"/>
</dbReference>
<dbReference type="AlphaFoldDB" id="A0A7W3P4R0"/>
<dbReference type="SUPFAM" id="SSF53474">
    <property type="entry name" value="alpha/beta-Hydrolases"/>
    <property type="match status" value="1"/>
</dbReference>
<evidence type="ECO:0000313" key="3">
    <source>
        <dbReference type="Proteomes" id="UP000523079"/>
    </source>
</evidence>
<feature type="domain" description="AB hydrolase-1" evidence="1">
    <location>
        <begin position="88"/>
        <end position="353"/>
    </location>
</feature>